<feature type="transmembrane region" description="Helical" evidence="1">
    <location>
        <begin position="39"/>
        <end position="57"/>
    </location>
</feature>
<keyword evidence="1" id="KW-0472">Membrane</keyword>
<feature type="domain" description="SAF" evidence="2">
    <location>
        <begin position="64"/>
        <end position="124"/>
    </location>
</feature>
<keyword evidence="1" id="KW-0812">Transmembrane</keyword>
<evidence type="ECO:0000259" key="2">
    <source>
        <dbReference type="SMART" id="SM00858"/>
    </source>
</evidence>
<dbReference type="EMBL" id="JAUHPV010000001">
    <property type="protein sequence ID" value="MDN4471698.1"/>
    <property type="molecule type" value="Genomic_DNA"/>
</dbReference>
<name>A0ABT8FXR7_9MICO</name>
<gene>
    <name evidence="3" type="ORF">QQX04_01675</name>
</gene>
<proteinExistence type="predicted"/>
<dbReference type="SMART" id="SM00858">
    <property type="entry name" value="SAF"/>
    <property type="match status" value="1"/>
</dbReference>
<keyword evidence="1" id="KW-1133">Transmembrane helix</keyword>
<comment type="caution">
    <text evidence="3">The sequence shown here is derived from an EMBL/GenBank/DDBJ whole genome shotgun (WGS) entry which is preliminary data.</text>
</comment>
<dbReference type="RefSeq" id="WP_301125572.1">
    <property type="nucleotide sequence ID" value="NZ_JAUHPV010000001.1"/>
</dbReference>
<dbReference type="Proteomes" id="UP001172738">
    <property type="component" value="Unassembled WGS sequence"/>
</dbReference>
<sequence>MPPAATAGWFPMNQGVSMTSAARPVSGRLARPSWRDPRLLVGLVLIAASVAGVVSLVRAGDRTEPFYAARADLPPGTALSPQDVVLVQVRVDQSEYVGAAQEISGAVLTRQVGQGELLPASALASEEDYSSRPIAVTTTRPVSEGIARGSLVDVWLTVVDEAGQPSSTAIATAVAVDEVVTDDRAFAGAGAEIVYVNVPQEQLAAFLDALALDGEVSVVGVAG</sequence>
<evidence type="ECO:0000313" key="3">
    <source>
        <dbReference type="EMBL" id="MDN4471698.1"/>
    </source>
</evidence>
<keyword evidence="4" id="KW-1185">Reference proteome</keyword>
<reference evidence="3" key="1">
    <citation type="submission" date="2023-06" db="EMBL/GenBank/DDBJ databases">
        <title>SYSU T00b26.</title>
        <authorList>
            <person name="Gao L."/>
            <person name="Fang B.-Z."/>
            <person name="Li W.-J."/>
        </authorList>
    </citation>
    <scope>NUCLEOTIDE SEQUENCE</scope>
    <source>
        <strain evidence="3">SYSU T00b26</strain>
    </source>
</reference>
<dbReference type="Pfam" id="PF08666">
    <property type="entry name" value="SAF"/>
    <property type="match status" value="1"/>
</dbReference>
<evidence type="ECO:0000313" key="4">
    <source>
        <dbReference type="Proteomes" id="UP001172738"/>
    </source>
</evidence>
<dbReference type="InterPro" id="IPR013974">
    <property type="entry name" value="SAF"/>
</dbReference>
<protein>
    <submittedName>
        <fullName evidence="3">SAF domain-containing protein</fullName>
    </submittedName>
</protein>
<organism evidence="3 4">
    <name type="scientific">Demequina zhanjiangensis</name>
    <dbReference type="NCBI Taxonomy" id="3051659"/>
    <lineage>
        <taxon>Bacteria</taxon>
        <taxon>Bacillati</taxon>
        <taxon>Actinomycetota</taxon>
        <taxon>Actinomycetes</taxon>
        <taxon>Micrococcales</taxon>
        <taxon>Demequinaceae</taxon>
        <taxon>Demequina</taxon>
    </lineage>
</organism>
<evidence type="ECO:0000256" key="1">
    <source>
        <dbReference type="SAM" id="Phobius"/>
    </source>
</evidence>
<dbReference type="CDD" id="cd11614">
    <property type="entry name" value="SAF_CpaB_FlgA_like"/>
    <property type="match status" value="1"/>
</dbReference>
<accession>A0ABT8FXR7</accession>